<evidence type="ECO:0000256" key="2">
    <source>
        <dbReference type="ARBA" id="ARBA00022840"/>
    </source>
</evidence>
<dbReference type="PANTHER" id="PTHR27005:SF479">
    <property type="entry name" value="OS06G0706600 PROTEIN"/>
    <property type="match status" value="1"/>
</dbReference>
<organism evidence="4 5">
    <name type="scientific">Carex littledalei</name>
    <dbReference type="NCBI Taxonomy" id="544730"/>
    <lineage>
        <taxon>Eukaryota</taxon>
        <taxon>Viridiplantae</taxon>
        <taxon>Streptophyta</taxon>
        <taxon>Embryophyta</taxon>
        <taxon>Tracheophyta</taxon>
        <taxon>Spermatophyta</taxon>
        <taxon>Magnoliopsida</taxon>
        <taxon>Liliopsida</taxon>
        <taxon>Poales</taxon>
        <taxon>Cyperaceae</taxon>
        <taxon>Cyperoideae</taxon>
        <taxon>Cariceae</taxon>
        <taxon>Carex</taxon>
        <taxon>Carex subgen. Euthyceras</taxon>
    </lineage>
</organism>
<reference evidence="4" key="1">
    <citation type="submission" date="2020-01" db="EMBL/GenBank/DDBJ databases">
        <title>Genome sequence of Kobresia littledalei, the first chromosome-level genome in the family Cyperaceae.</title>
        <authorList>
            <person name="Qu G."/>
        </authorList>
    </citation>
    <scope>NUCLEOTIDE SEQUENCE</scope>
    <source>
        <strain evidence="4">C.B.Clarke</strain>
        <tissue evidence="4">Leaf</tissue>
    </source>
</reference>
<dbReference type="PANTHER" id="PTHR27005">
    <property type="entry name" value="WALL-ASSOCIATED RECEPTOR KINASE-LIKE 21"/>
    <property type="match status" value="1"/>
</dbReference>
<dbReference type="SUPFAM" id="SSF56112">
    <property type="entry name" value="Protein kinase-like (PK-like)"/>
    <property type="match status" value="1"/>
</dbReference>
<dbReference type="Pfam" id="PF07714">
    <property type="entry name" value="PK_Tyr_Ser-Thr"/>
    <property type="match status" value="1"/>
</dbReference>
<dbReference type="InterPro" id="IPR045274">
    <property type="entry name" value="WAK-like"/>
</dbReference>
<dbReference type="GO" id="GO:0007166">
    <property type="term" value="P:cell surface receptor signaling pathway"/>
    <property type="evidence" value="ECO:0007669"/>
    <property type="project" value="InterPro"/>
</dbReference>
<dbReference type="GO" id="GO:0005524">
    <property type="term" value="F:ATP binding"/>
    <property type="evidence" value="ECO:0007669"/>
    <property type="project" value="UniProtKB-KW"/>
</dbReference>
<evidence type="ECO:0000313" key="4">
    <source>
        <dbReference type="EMBL" id="KAF3338801.1"/>
    </source>
</evidence>
<evidence type="ECO:0000256" key="1">
    <source>
        <dbReference type="ARBA" id="ARBA00022741"/>
    </source>
</evidence>
<keyword evidence="5" id="KW-1185">Reference proteome</keyword>
<dbReference type="GO" id="GO:0005886">
    <property type="term" value="C:plasma membrane"/>
    <property type="evidence" value="ECO:0007669"/>
    <property type="project" value="TreeGrafter"/>
</dbReference>
<evidence type="ECO:0000313" key="5">
    <source>
        <dbReference type="Proteomes" id="UP000623129"/>
    </source>
</evidence>
<dbReference type="GO" id="GO:0004674">
    <property type="term" value="F:protein serine/threonine kinase activity"/>
    <property type="evidence" value="ECO:0007669"/>
    <property type="project" value="TreeGrafter"/>
</dbReference>
<dbReference type="Gene3D" id="1.10.510.10">
    <property type="entry name" value="Transferase(Phosphotransferase) domain 1"/>
    <property type="match status" value="1"/>
</dbReference>
<dbReference type="EMBL" id="SWLB01000004">
    <property type="protein sequence ID" value="KAF3338801.1"/>
    <property type="molecule type" value="Genomic_DNA"/>
</dbReference>
<feature type="domain" description="Serine-threonine/tyrosine-protein kinase catalytic" evidence="3">
    <location>
        <begin position="2"/>
        <end position="98"/>
    </location>
</feature>
<dbReference type="OrthoDB" id="692504at2759"/>
<dbReference type="InterPro" id="IPR001245">
    <property type="entry name" value="Ser-Thr/Tyr_kinase_cat_dom"/>
</dbReference>
<accession>A0A833VHH4</accession>
<proteinExistence type="predicted"/>
<dbReference type="Proteomes" id="UP000623129">
    <property type="component" value="Unassembled WGS sequence"/>
</dbReference>
<sequence>MQSCQLTDRSDVYSFEVVLLELLTSKPVIDFDAPQEKKSLSARFLFAMKEKKMQELIDDEIKHEDDMDLIMVVAELAKACLRMKGEERPMMKEVAKELDRISKLNQHPCGQVYHHEEAEILLSKRSRDSHHYIEIEHASYYFNVDKEAEESIALGR</sequence>
<dbReference type="InterPro" id="IPR011009">
    <property type="entry name" value="Kinase-like_dom_sf"/>
</dbReference>
<gene>
    <name evidence="4" type="ORF">FCM35_KLT16272</name>
</gene>
<comment type="caution">
    <text evidence="4">The sequence shown here is derived from an EMBL/GenBank/DDBJ whole genome shotgun (WGS) entry which is preliminary data.</text>
</comment>
<name>A0A833VHH4_9POAL</name>
<dbReference type="AlphaFoldDB" id="A0A833VHH4"/>
<keyword evidence="2" id="KW-0067">ATP-binding</keyword>
<protein>
    <recommendedName>
        <fullName evidence="3">Serine-threonine/tyrosine-protein kinase catalytic domain-containing protein</fullName>
    </recommendedName>
</protein>
<keyword evidence="1" id="KW-0547">Nucleotide-binding</keyword>
<evidence type="ECO:0000259" key="3">
    <source>
        <dbReference type="Pfam" id="PF07714"/>
    </source>
</evidence>